<feature type="domain" description="YjeF N-terminal" evidence="6">
    <location>
        <begin position="505"/>
        <end position="729"/>
    </location>
</feature>
<dbReference type="EMBL" id="CP120630">
    <property type="protein sequence ID" value="WEW61118.1"/>
    <property type="molecule type" value="Genomic_DNA"/>
</dbReference>
<dbReference type="GO" id="GO:0000932">
    <property type="term" value="C:P-body"/>
    <property type="evidence" value="ECO:0007669"/>
    <property type="project" value="UniProtKB-SubCell"/>
</dbReference>
<evidence type="ECO:0000256" key="5">
    <source>
        <dbReference type="SAM" id="MobiDB-lite"/>
    </source>
</evidence>
<dbReference type="InterPro" id="IPR025762">
    <property type="entry name" value="DFDF"/>
</dbReference>
<feature type="region of interest" description="Disordered" evidence="5">
    <location>
        <begin position="74"/>
        <end position="93"/>
    </location>
</feature>
<dbReference type="InterPro" id="IPR019050">
    <property type="entry name" value="FDF_dom"/>
</dbReference>
<dbReference type="PROSITE" id="PS51385">
    <property type="entry name" value="YJEF_N"/>
    <property type="match status" value="1"/>
</dbReference>
<dbReference type="PANTHER" id="PTHR13612">
    <property type="entry name" value="ENHANCER OF MRNA-DECAPPING PROTEIN 3"/>
    <property type="match status" value="1"/>
</dbReference>
<name>A0AAF0DMT0_9EURO</name>
<feature type="region of interest" description="Disordered" evidence="5">
    <location>
        <begin position="131"/>
        <end position="182"/>
    </location>
</feature>
<dbReference type="Gene3D" id="3.40.50.10260">
    <property type="entry name" value="YjeF N-terminal domain"/>
    <property type="match status" value="1"/>
</dbReference>
<protein>
    <recommendedName>
        <fullName evidence="3">Enhancer of mRNA-decapping protein 3</fullName>
    </recommendedName>
</protein>
<dbReference type="AlphaFoldDB" id="A0AAF0DMT0"/>
<evidence type="ECO:0000313" key="9">
    <source>
        <dbReference type="Proteomes" id="UP001219355"/>
    </source>
</evidence>
<dbReference type="SMART" id="SM01199">
    <property type="entry name" value="FDF"/>
    <property type="match status" value="1"/>
</dbReference>
<evidence type="ECO:0000256" key="1">
    <source>
        <dbReference type="ARBA" id="ARBA00004201"/>
    </source>
</evidence>
<feature type="compositionally biased region" description="Basic residues" evidence="5">
    <location>
        <begin position="235"/>
        <end position="246"/>
    </location>
</feature>
<feature type="compositionally biased region" description="Polar residues" evidence="5">
    <location>
        <begin position="477"/>
        <end position="489"/>
    </location>
</feature>
<dbReference type="GO" id="GO:0033962">
    <property type="term" value="P:P-body assembly"/>
    <property type="evidence" value="ECO:0007669"/>
    <property type="project" value="TreeGrafter"/>
</dbReference>
<dbReference type="GO" id="GO:0031087">
    <property type="term" value="P:deadenylation-independent decapping of nuclear-transcribed mRNA"/>
    <property type="evidence" value="ECO:0007669"/>
    <property type="project" value="TreeGrafter"/>
</dbReference>
<feature type="region of interest" description="Disordered" evidence="5">
    <location>
        <begin position="203"/>
        <end position="320"/>
    </location>
</feature>
<keyword evidence="9" id="KW-1185">Reference proteome</keyword>
<gene>
    <name evidence="8" type="primary">EDC3</name>
    <name evidence="8" type="ORF">PRK78_006607</name>
</gene>
<evidence type="ECO:0000313" key="8">
    <source>
        <dbReference type="EMBL" id="WEW61118.1"/>
    </source>
</evidence>
<proteinExistence type="inferred from homology"/>
<evidence type="ECO:0000256" key="2">
    <source>
        <dbReference type="ARBA" id="ARBA00006610"/>
    </source>
</evidence>
<dbReference type="InterPro" id="IPR036652">
    <property type="entry name" value="YjeF_N_dom_sf"/>
</dbReference>
<dbReference type="PANTHER" id="PTHR13612:SF0">
    <property type="entry name" value="ENHANCER OF MRNA-DECAPPING PROTEIN 3"/>
    <property type="match status" value="1"/>
</dbReference>
<evidence type="ECO:0000256" key="4">
    <source>
        <dbReference type="ARBA" id="ARBA00022490"/>
    </source>
</evidence>
<evidence type="ECO:0000259" key="6">
    <source>
        <dbReference type="PROSITE" id="PS51385"/>
    </source>
</evidence>
<evidence type="ECO:0000256" key="3">
    <source>
        <dbReference type="ARBA" id="ARBA00015797"/>
    </source>
</evidence>
<feature type="compositionally biased region" description="Polar residues" evidence="5">
    <location>
        <begin position="138"/>
        <end position="152"/>
    </location>
</feature>
<keyword evidence="4" id="KW-0963">Cytoplasm</keyword>
<feature type="compositionally biased region" description="Polar residues" evidence="5">
    <location>
        <begin position="169"/>
        <end position="182"/>
    </location>
</feature>
<evidence type="ECO:0000259" key="7">
    <source>
        <dbReference type="PROSITE" id="PS51512"/>
    </source>
</evidence>
<reference evidence="8" key="1">
    <citation type="submission" date="2023-03" db="EMBL/GenBank/DDBJ databases">
        <title>Emydomyces testavorans Genome Sequence.</title>
        <authorList>
            <person name="Hoyer L."/>
        </authorList>
    </citation>
    <scope>NUCLEOTIDE SEQUENCE</scope>
    <source>
        <strain evidence="8">16-2883</strain>
    </source>
</reference>
<dbReference type="Proteomes" id="UP001219355">
    <property type="component" value="Chromosome 4"/>
</dbReference>
<comment type="subcellular location">
    <subcellularLocation>
        <location evidence="1">Cytoplasm</location>
        <location evidence="1">P-body</location>
    </subcellularLocation>
</comment>
<dbReference type="SUPFAM" id="SSF64153">
    <property type="entry name" value="YjeF N-terminal domain-like"/>
    <property type="match status" value="1"/>
</dbReference>
<dbReference type="Pfam" id="PF03853">
    <property type="entry name" value="YjeF_N"/>
    <property type="match status" value="1"/>
</dbReference>
<feature type="compositionally biased region" description="Polar residues" evidence="5">
    <location>
        <begin position="433"/>
        <end position="446"/>
    </location>
</feature>
<organism evidence="8 9">
    <name type="scientific">Emydomyces testavorans</name>
    <dbReference type="NCBI Taxonomy" id="2070801"/>
    <lineage>
        <taxon>Eukaryota</taxon>
        <taxon>Fungi</taxon>
        <taxon>Dikarya</taxon>
        <taxon>Ascomycota</taxon>
        <taxon>Pezizomycotina</taxon>
        <taxon>Eurotiomycetes</taxon>
        <taxon>Eurotiomycetidae</taxon>
        <taxon>Onygenales</taxon>
        <taxon>Nannizziopsiaceae</taxon>
        <taxon>Emydomyces</taxon>
    </lineage>
</organism>
<feature type="compositionally biased region" description="Low complexity" evidence="5">
    <location>
        <begin position="413"/>
        <end position="432"/>
    </location>
</feature>
<feature type="region of interest" description="Disordered" evidence="5">
    <location>
        <begin position="359"/>
        <end position="446"/>
    </location>
</feature>
<accession>A0AAF0DMT0</accession>
<feature type="compositionally biased region" description="Basic residues" evidence="5">
    <location>
        <begin position="297"/>
        <end position="308"/>
    </location>
</feature>
<feature type="region of interest" description="Disordered" evidence="5">
    <location>
        <begin position="458"/>
        <end position="489"/>
    </location>
</feature>
<dbReference type="GO" id="GO:0003729">
    <property type="term" value="F:mRNA binding"/>
    <property type="evidence" value="ECO:0007669"/>
    <property type="project" value="TreeGrafter"/>
</dbReference>
<dbReference type="PROSITE" id="PS51512">
    <property type="entry name" value="DFDF"/>
    <property type="match status" value="1"/>
</dbReference>
<feature type="domain" description="DFDF" evidence="7">
    <location>
        <begin position="318"/>
        <end position="354"/>
    </location>
</feature>
<sequence length="758" mass="81871">MAEQFVGYTVLVTLKSPPNCQIQGVVADVVGQRLTLRDVTLLWNNQNLPLYHIEAPGIADLELLSHQRSASASAPELSYNRQPAGNFHSPSPLPLQYQSQLALPISANPPTPQAQSSQQPFVDPAILSYQKPPKAQQDAISTVQPPSKTPTAASPVMIGGHELPAPSRATETVSSTTAPESVATAATLTTPFSDLSLKGDKVEENKKVAQDTTAQDTVPEGRRGAGPLEAPLKYTGKRSRRGGRGKLQRDAAMEASGAEINDMPTKTMESSPASKGWRRTAFVEPAQEINSRSPRPTTRRQPKRRQKHHAEEQNGWATEDATDIQEMGEFDFQSNLSKFDKRQVFDQIRNDDTTADEERLVSFNRRTRPGTNGGRNLHYTENVLDAPPEPKAKWTSEIVETDEDDASGKDFSNGRTSSRARSRASVQAPSSRKSSGIPNPTVASPSISILARGQLLSTRTASPRPPQKQVLHAASPMTGSSGSAPGSLQVTATNRRCPTVSPLQMLEIEQLSISELGLTEDIITENAGRGIAEAAISLSNLHVSSTILIFAGNHRTGARAVSAARHLRNHSYRVTVCILGLDREDEFAEGLRKQVDIFKKAGGKVLRWEEMSPKLSAVDYAPELVMDALFGMHVAFEDLRTDDQQTAFEIVSWVNRSGIDVLSVDIPSGLSASSGEPTLVQGSRLAANSKFIVCLGAPKSGLVNALAAGEGDSWQIAVADVGISQAAWRKYGTRRRHGVDFGDKWVVPLSFQAVAASV</sequence>
<comment type="similarity">
    <text evidence="2">Belongs to the EDC3 family.</text>
</comment>
<dbReference type="InterPro" id="IPR004443">
    <property type="entry name" value="YjeF_N_dom"/>
</dbReference>
<dbReference type="Pfam" id="PF09532">
    <property type="entry name" value="FDF"/>
    <property type="match status" value="1"/>
</dbReference>